<gene>
    <name evidence="13" type="ORF">FH972_018158</name>
</gene>
<dbReference type="FunFam" id="3.80.10.10:FF:000561">
    <property type="entry name" value="Probable LRR receptor-like serine/threonine-protein kinase At2g16250"/>
    <property type="match status" value="1"/>
</dbReference>
<evidence type="ECO:0000256" key="8">
    <source>
        <dbReference type="ARBA" id="ARBA00023136"/>
    </source>
</evidence>
<dbReference type="PANTHER" id="PTHR48056">
    <property type="entry name" value="LRR RECEPTOR-LIKE SERINE/THREONINE-PROTEIN KINASE-RELATED"/>
    <property type="match status" value="1"/>
</dbReference>
<reference evidence="13 14" key="1">
    <citation type="submission" date="2019-06" db="EMBL/GenBank/DDBJ databases">
        <title>A chromosomal-level reference genome of Carpinus fangiana (Coryloideae, Betulaceae).</title>
        <authorList>
            <person name="Yang X."/>
            <person name="Wang Z."/>
            <person name="Zhang L."/>
            <person name="Hao G."/>
            <person name="Liu J."/>
            <person name="Yang Y."/>
        </authorList>
    </citation>
    <scope>NUCLEOTIDE SEQUENCE [LARGE SCALE GENOMIC DNA]</scope>
    <source>
        <strain evidence="13">Cfa_2016G</strain>
        <tissue evidence="13">Leaf</tissue>
    </source>
</reference>
<dbReference type="Pfam" id="PF08263">
    <property type="entry name" value="LRRNT_2"/>
    <property type="match status" value="1"/>
</dbReference>
<dbReference type="FunFam" id="3.30.200.20:FF:000433">
    <property type="entry name" value="Predicted protein"/>
    <property type="match status" value="1"/>
</dbReference>
<dbReference type="InterPro" id="IPR000719">
    <property type="entry name" value="Prot_kinase_dom"/>
</dbReference>
<dbReference type="Gene3D" id="3.30.200.20">
    <property type="entry name" value="Phosphorylase Kinase, domain 1"/>
    <property type="match status" value="1"/>
</dbReference>
<dbReference type="GO" id="GO:0005524">
    <property type="term" value="F:ATP binding"/>
    <property type="evidence" value="ECO:0007669"/>
    <property type="project" value="UniProtKB-KW"/>
</dbReference>
<keyword evidence="4" id="KW-0677">Repeat</keyword>
<keyword evidence="7 11" id="KW-1133">Transmembrane helix</keyword>
<keyword evidence="5" id="KW-0547">Nucleotide-binding</keyword>
<evidence type="ECO:0000313" key="14">
    <source>
        <dbReference type="Proteomes" id="UP000327013"/>
    </source>
</evidence>
<sequence length="887" mass="97169">MNKRFSMIVHKRVQDETPWTLMNINFTLSQTAMGRARGGLLKVAIFMFVLIQCGVAQQQPRLNSSNDRSALLDLRSSLGLRGKDWPIKSDPCTNWTGVHCQNGRVIGINVSGLRRTRAGRANPQFAVDSLANLTLLQFFNASGFYLPGSIPDLFGQSLNALLMLDLRSCSVTGPIPSSLGNLRTLRLLNLSSNSLTGIIPPALGQLSELSVLDLSQNTLTGSISSGFESLGKLTRLDLSSNFLSGPIPPGLGNLSRLLYLNLSDNSFTSSIPGQLGDLSLLEELDLSKNSLSGSLPVELSGLRSLRGMNIGMNILEGPFPDGLFMGLSSNGNATVVVFNLSNNRLYGTLNLSSVGKFSLLDLSNNYFQGQILDAGQSNVTVYRNCLQMVPAEQRSLEDCRKFYAEKGLTFDNFGSPEPTQLPSPVPDSKTNRRLIYIMVGLFGGIGFIVLLVFVIVLLLRMCNKGIADQRGAANVGSAPEGDSPSFPKDPVWMTGLGEIYGYEQMLHFTGDFSEANLIKHGHSGDIFRGFLEGGIPVVIKKIDLRSFKKESYMMELEFFSKVSHTRLVPLLGHCLEHENEKFLVYKDLPHGDLANSLHRVTNSEDGNLQSLDWITRLKIATGAAEGLAYLHHECAPPLVHRDVQASSILLDDKFEVRLGSLSEVHAQEGDSHQNALTRFLRKPQISEQGPSGLSSATCAYDVYCFGKVLLELVTGKLGISKSDDATTRDWLEQTLPCISIYDKELVTKIVDPSLIVDEDLLEEVWAMAIVARSCLNPKPSRRPPMKYILKALENPLKVVREESSSSARLRTTSSRRSWSAAYFGSWRQSSSEGTTIPGHSVSGLKQSGGVNSHGSGGNEYSSSNKKLSSEIFPEPLEMQDLERQDEH</sequence>
<dbReference type="OrthoDB" id="676979at2759"/>
<dbReference type="SUPFAM" id="SSF56112">
    <property type="entry name" value="Protein kinase-like (PK-like)"/>
    <property type="match status" value="1"/>
</dbReference>
<dbReference type="InterPro" id="IPR032675">
    <property type="entry name" value="LRR_dom_sf"/>
</dbReference>
<dbReference type="FunFam" id="1.10.510.10:FF:000448">
    <property type="entry name" value="Putative LRR receptor-like serine/threonine-protein kinase"/>
    <property type="match status" value="1"/>
</dbReference>
<feature type="region of interest" description="Disordered" evidence="10">
    <location>
        <begin position="828"/>
        <end position="887"/>
    </location>
</feature>
<feature type="domain" description="Protein kinase" evidence="12">
    <location>
        <begin position="512"/>
        <end position="797"/>
    </location>
</feature>
<dbReference type="PRINTS" id="PR00019">
    <property type="entry name" value="LEURICHRPT"/>
</dbReference>
<protein>
    <recommendedName>
        <fullName evidence="12">Protein kinase domain-containing protein</fullName>
    </recommendedName>
</protein>
<comment type="subcellular location">
    <subcellularLocation>
        <location evidence="1">Membrane</location>
    </subcellularLocation>
</comment>
<dbReference type="Pfam" id="PF07714">
    <property type="entry name" value="PK_Tyr_Ser-Thr"/>
    <property type="match status" value="1"/>
</dbReference>
<dbReference type="InterPro" id="IPR001245">
    <property type="entry name" value="Ser-Thr/Tyr_kinase_cat_dom"/>
</dbReference>
<dbReference type="PANTHER" id="PTHR48056:SF81">
    <property type="entry name" value="RECEPTOR PROTEIN-TYROSINE KINASE CEPR1"/>
    <property type="match status" value="1"/>
</dbReference>
<keyword evidence="14" id="KW-1185">Reference proteome</keyword>
<dbReference type="InterPro" id="IPR011009">
    <property type="entry name" value="Kinase-like_dom_sf"/>
</dbReference>
<dbReference type="GO" id="GO:0033612">
    <property type="term" value="F:receptor serine/threonine kinase binding"/>
    <property type="evidence" value="ECO:0007669"/>
    <property type="project" value="TreeGrafter"/>
</dbReference>
<accession>A0A5N6RPN5</accession>
<evidence type="ECO:0000256" key="6">
    <source>
        <dbReference type="ARBA" id="ARBA00022840"/>
    </source>
</evidence>
<evidence type="ECO:0000256" key="7">
    <source>
        <dbReference type="ARBA" id="ARBA00022989"/>
    </source>
</evidence>
<dbReference type="FunFam" id="3.80.10.10:FF:000383">
    <property type="entry name" value="Leucine-rich repeat receptor protein kinase EMS1"/>
    <property type="match status" value="1"/>
</dbReference>
<dbReference type="GO" id="GO:0004672">
    <property type="term" value="F:protein kinase activity"/>
    <property type="evidence" value="ECO:0007669"/>
    <property type="project" value="InterPro"/>
</dbReference>
<organism evidence="13 14">
    <name type="scientific">Carpinus fangiana</name>
    <dbReference type="NCBI Taxonomy" id="176857"/>
    <lineage>
        <taxon>Eukaryota</taxon>
        <taxon>Viridiplantae</taxon>
        <taxon>Streptophyta</taxon>
        <taxon>Embryophyta</taxon>
        <taxon>Tracheophyta</taxon>
        <taxon>Spermatophyta</taxon>
        <taxon>Magnoliopsida</taxon>
        <taxon>eudicotyledons</taxon>
        <taxon>Gunneridae</taxon>
        <taxon>Pentapetalae</taxon>
        <taxon>rosids</taxon>
        <taxon>fabids</taxon>
        <taxon>Fagales</taxon>
        <taxon>Betulaceae</taxon>
        <taxon>Carpinus</taxon>
    </lineage>
</organism>
<dbReference type="Pfam" id="PF13855">
    <property type="entry name" value="LRR_8"/>
    <property type="match status" value="1"/>
</dbReference>
<keyword evidence="3 11" id="KW-0812">Transmembrane</keyword>
<keyword evidence="8 11" id="KW-0472">Membrane</keyword>
<dbReference type="Proteomes" id="UP000327013">
    <property type="component" value="Chromosome 7"/>
</dbReference>
<dbReference type="PROSITE" id="PS50011">
    <property type="entry name" value="PROTEIN_KINASE_DOM"/>
    <property type="match status" value="1"/>
</dbReference>
<dbReference type="Pfam" id="PF00560">
    <property type="entry name" value="LRR_1"/>
    <property type="match status" value="3"/>
</dbReference>
<dbReference type="GO" id="GO:0016020">
    <property type="term" value="C:membrane"/>
    <property type="evidence" value="ECO:0007669"/>
    <property type="project" value="UniProtKB-SubCell"/>
</dbReference>
<proteinExistence type="predicted"/>
<evidence type="ECO:0000256" key="9">
    <source>
        <dbReference type="ARBA" id="ARBA00023180"/>
    </source>
</evidence>
<dbReference type="AlphaFoldDB" id="A0A5N6RPN5"/>
<name>A0A5N6RPN5_9ROSI</name>
<dbReference type="InterPro" id="IPR001611">
    <property type="entry name" value="Leu-rich_rpt"/>
</dbReference>
<keyword evidence="6" id="KW-0067">ATP-binding</keyword>
<dbReference type="SUPFAM" id="SSF52058">
    <property type="entry name" value="L domain-like"/>
    <property type="match status" value="1"/>
</dbReference>
<dbReference type="SMART" id="SM00369">
    <property type="entry name" value="LRR_TYP"/>
    <property type="match status" value="4"/>
</dbReference>
<evidence type="ECO:0000256" key="1">
    <source>
        <dbReference type="ARBA" id="ARBA00004370"/>
    </source>
</evidence>
<evidence type="ECO:0000256" key="4">
    <source>
        <dbReference type="ARBA" id="ARBA00022737"/>
    </source>
</evidence>
<dbReference type="Gene3D" id="3.80.10.10">
    <property type="entry name" value="Ribonuclease Inhibitor"/>
    <property type="match status" value="2"/>
</dbReference>
<dbReference type="Gene3D" id="1.10.510.10">
    <property type="entry name" value="Transferase(Phosphotransferase) domain 1"/>
    <property type="match status" value="1"/>
</dbReference>
<evidence type="ECO:0000259" key="12">
    <source>
        <dbReference type="PROSITE" id="PS50011"/>
    </source>
</evidence>
<dbReference type="InterPro" id="IPR050647">
    <property type="entry name" value="Plant_LRR-RLKs"/>
</dbReference>
<dbReference type="EMBL" id="CM017327">
    <property type="protein sequence ID" value="KAE8100239.1"/>
    <property type="molecule type" value="Genomic_DNA"/>
</dbReference>
<evidence type="ECO:0000256" key="2">
    <source>
        <dbReference type="ARBA" id="ARBA00022614"/>
    </source>
</evidence>
<keyword evidence="9" id="KW-0325">Glycoprotein</keyword>
<keyword evidence="2" id="KW-0433">Leucine-rich repeat</keyword>
<dbReference type="InterPro" id="IPR003591">
    <property type="entry name" value="Leu-rich_rpt_typical-subtyp"/>
</dbReference>
<dbReference type="InterPro" id="IPR013210">
    <property type="entry name" value="LRR_N_plant-typ"/>
</dbReference>
<evidence type="ECO:0000256" key="10">
    <source>
        <dbReference type="SAM" id="MobiDB-lite"/>
    </source>
</evidence>
<feature type="transmembrane region" description="Helical" evidence="11">
    <location>
        <begin position="434"/>
        <end position="459"/>
    </location>
</feature>
<evidence type="ECO:0000256" key="11">
    <source>
        <dbReference type="SAM" id="Phobius"/>
    </source>
</evidence>
<evidence type="ECO:0000256" key="5">
    <source>
        <dbReference type="ARBA" id="ARBA00022741"/>
    </source>
</evidence>
<evidence type="ECO:0000256" key="3">
    <source>
        <dbReference type="ARBA" id="ARBA00022692"/>
    </source>
</evidence>
<evidence type="ECO:0000313" key="13">
    <source>
        <dbReference type="EMBL" id="KAE8100239.1"/>
    </source>
</evidence>